<evidence type="ECO:0000313" key="2">
    <source>
        <dbReference type="EMBL" id="KAK6642906.1"/>
    </source>
</evidence>
<sequence>MAICWTTSVIREDVSPLQSHFERGCVKDIKRTKDFESFTSSAPGPLRPPYCTSRQPC</sequence>
<evidence type="ECO:0000313" key="3">
    <source>
        <dbReference type="Proteomes" id="UP001372834"/>
    </source>
</evidence>
<dbReference type="Proteomes" id="UP001372834">
    <property type="component" value="Unassembled WGS sequence"/>
</dbReference>
<accession>A0AAN8SB77</accession>
<feature type="region of interest" description="Disordered" evidence="1">
    <location>
        <begin position="37"/>
        <end position="57"/>
    </location>
</feature>
<comment type="caution">
    <text evidence="2">The sequence shown here is derived from an EMBL/GenBank/DDBJ whole genome shotgun (WGS) entry which is preliminary data.</text>
</comment>
<dbReference type="AlphaFoldDB" id="A0AAN8SB77"/>
<proteinExistence type="predicted"/>
<name>A0AAN8SB77_POLSC</name>
<evidence type="ECO:0000256" key="1">
    <source>
        <dbReference type="SAM" id="MobiDB-lite"/>
    </source>
</evidence>
<gene>
    <name evidence="2" type="ORF">RUM43_004408</name>
</gene>
<feature type="non-terminal residue" evidence="2">
    <location>
        <position position="57"/>
    </location>
</feature>
<reference evidence="2 3" key="1">
    <citation type="submission" date="2023-10" db="EMBL/GenBank/DDBJ databases">
        <title>Genomes of two closely related lineages of the louse Polyplax serrata with different host specificities.</title>
        <authorList>
            <person name="Martinu J."/>
            <person name="Tarabai H."/>
            <person name="Stefka J."/>
            <person name="Hypsa V."/>
        </authorList>
    </citation>
    <scope>NUCLEOTIDE SEQUENCE [LARGE SCALE GENOMIC DNA]</scope>
    <source>
        <strain evidence="2">HR10_N</strain>
    </source>
</reference>
<protein>
    <submittedName>
        <fullName evidence="2">Uncharacterized protein</fullName>
    </submittedName>
</protein>
<dbReference type="EMBL" id="JAWJWE010000002">
    <property type="protein sequence ID" value="KAK6642906.1"/>
    <property type="molecule type" value="Genomic_DNA"/>
</dbReference>
<organism evidence="2 3">
    <name type="scientific">Polyplax serrata</name>
    <name type="common">Common mouse louse</name>
    <dbReference type="NCBI Taxonomy" id="468196"/>
    <lineage>
        <taxon>Eukaryota</taxon>
        <taxon>Metazoa</taxon>
        <taxon>Ecdysozoa</taxon>
        <taxon>Arthropoda</taxon>
        <taxon>Hexapoda</taxon>
        <taxon>Insecta</taxon>
        <taxon>Pterygota</taxon>
        <taxon>Neoptera</taxon>
        <taxon>Paraneoptera</taxon>
        <taxon>Psocodea</taxon>
        <taxon>Troctomorpha</taxon>
        <taxon>Phthiraptera</taxon>
        <taxon>Anoplura</taxon>
        <taxon>Polyplacidae</taxon>
        <taxon>Polyplax</taxon>
    </lineage>
</organism>